<sequence>MSQPPPPPPGNPPPPSGGGYGYPGQAGPVPSGENPYAQPVPPGQNPYAQAPTQPAFPQTPPPPPQYGYPQPGQTPPPPPGQVPPQQAPYGYPPAQTPPPYGMSPAGPGGPGGGRSNNKMMIIIAAVVAAVLVIGGGVYFATKGDGDSKPQADSGGRSGGKSGGKSGGTTGGKTTGKPHGSTLAFKWDKPADPVAAKDNLKYVVGVWFTDKYVVKNEINKVVAYDQTTGAVAWTVPAPSSGDCTAARDSNSNNLTAIQFGANCEQIMVIDLAAGKALWTAKLPVGTDSKPDFDYSEMAVSGDTVGVDWLDGSIGYRMSTQKVLWRSGNGNCEDDGYAGGKQFVAVVNCDYKTYKVQVIDPDNNGAAKWSWQAPVGTKISGIVSTDPVVVLLGTEGATHTDVATIVDGRLQSRVSLGTDKYDISTDGTEQQAVHNVIVSSDTLYLSLQSKHDSNGQVLSGIVAFNLSDGKQKWIAKPDSKHDITGLALQDGKLLAYEPADYDVQGRLVTLDPASGAISTYAQFDSASSEKLDSSATRSYPVWYDGHFYIASRTVYASSSDQTYLVAFG</sequence>
<name>A0A1I2FXP1_9ACTN</name>
<dbReference type="InterPro" id="IPR011044">
    <property type="entry name" value="Quino_amine_DH_bsu"/>
</dbReference>
<feature type="region of interest" description="Disordered" evidence="1">
    <location>
        <begin position="141"/>
        <end position="183"/>
    </location>
</feature>
<reference evidence="4 5" key="1">
    <citation type="submission" date="2016-10" db="EMBL/GenBank/DDBJ databases">
        <authorList>
            <person name="de Groot N.N."/>
        </authorList>
    </citation>
    <scope>NUCLEOTIDE SEQUENCE [LARGE SCALE GENOMIC DNA]</scope>
    <source>
        <strain evidence="4 5">CGMCC 4.3510</strain>
    </source>
</reference>
<dbReference type="Gene3D" id="2.130.10.10">
    <property type="entry name" value="YVTN repeat-like/Quinoprotein amine dehydrogenase"/>
    <property type="match status" value="2"/>
</dbReference>
<dbReference type="OrthoDB" id="3679173at2"/>
<dbReference type="EMBL" id="FONG01000008">
    <property type="protein sequence ID" value="SFF09683.1"/>
    <property type="molecule type" value="Genomic_DNA"/>
</dbReference>
<evidence type="ECO:0000259" key="3">
    <source>
        <dbReference type="Pfam" id="PF13360"/>
    </source>
</evidence>
<keyword evidence="2" id="KW-0812">Transmembrane</keyword>
<dbReference type="AlphaFoldDB" id="A0A1I2FXP1"/>
<dbReference type="STRING" id="380248.SAMN05216251_108120"/>
<dbReference type="RefSeq" id="WP_093714113.1">
    <property type="nucleotide sequence ID" value="NZ_FONG01000008.1"/>
</dbReference>
<proteinExistence type="predicted"/>
<dbReference type="Pfam" id="PF13360">
    <property type="entry name" value="PQQ_2"/>
    <property type="match status" value="1"/>
</dbReference>
<evidence type="ECO:0000313" key="5">
    <source>
        <dbReference type="Proteomes" id="UP000199323"/>
    </source>
</evidence>
<feature type="region of interest" description="Disordered" evidence="1">
    <location>
        <begin position="1"/>
        <end position="112"/>
    </location>
</feature>
<gene>
    <name evidence="4" type="ORF">SAMN05216251_108120</name>
</gene>
<keyword evidence="5" id="KW-1185">Reference proteome</keyword>
<dbReference type="InterPro" id="IPR002372">
    <property type="entry name" value="PQQ_rpt_dom"/>
</dbReference>
<keyword evidence="2" id="KW-1133">Transmembrane helix</keyword>
<evidence type="ECO:0000256" key="2">
    <source>
        <dbReference type="SAM" id="Phobius"/>
    </source>
</evidence>
<feature type="transmembrane region" description="Helical" evidence="2">
    <location>
        <begin position="120"/>
        <end position="140"/>
    </location>
</feature>
<dbReference type="Proteomes" id="UP000199323">
    <property type="component" value="Unassembled WGS sequence"/>
</dbReference>
<feature type="compositionally biased region" description="Low complexity" evidence="1">
    <location>
        <begin position="46"/>
        <end position="56"/>
    </location>
</feature>
<dbReference type="InterPro" id="IPR015943">
    <property type="entry name" value="WD40/YVTN_repeat-like_dom_sf"/>
</dbReference>
<protein>
    <submittedName>
        <fullName evidence="4">PQQ-like domain-containing protein</fullName>
    </submittedName>
</protein>
<feature type="compositionally biased region" description="Pro residues" evidence="1">
    <location>
        <begin position="1"/>
        <end position="16"/>
    </location>
</feature>
<evidence type="ECO:0000256" key="1">
    <source>
        <dbReference type="SAM" id="MobiDB-lite"/>
    </source>
</evidence>
<dbReference type="SUPFAM" id="SSF50969">
    <property type="entry name" value="YVTN repeat-like/Quinoprotein amine dehydrogenase"/>
    <property type="match status" value="1"/>
</dbReference>
<accession>A0A1I2FXP1</accession>
<evidence type="ECO:0000313" key="4">
    <source>
        <dbReference type="EMBL" id="SFF09683.1"/>
    </source>
</evidence>
<feature type="compositionally biased region" description="Gly residues" evidence="1">
    <location>
        <begin position="155"/>
        <end position="173"/>
    </location>
</feature>
<organism evidence="4 5">
    <name type="scientific">Actinacidiphila alni</name>
    <dbReference type="NCBI Taxonomy" id="380248"/>
    <lineage>
        <taxon>Bacteria</taxon>
        <taxon>Bacillati</taxon>
        <taxon>Actinomycetota</taxon>
        <taxon>Actinomycetes</taxon>
        <taxon>Kitasatosporales</taxon>
        <taxon>Streptomycetaceae</taxon>
        <taxon>Actinacidiphila</taxon>
    </lineage>
</organism>
<feature type="domain" description="Pyrrolo-quinoline quinone repeat" evidence="3">
    <location>
        <begin position="219"/>
        <end position="516"/>
    </location>
</feature>
<keyword evidence="2" id="KW-0472">Membrane</keyword>
<feature type="compositionally biased region" description="Pro residues" evidence="1">
    <location>
        <begin position="57"/>
        <end position="101"/>
    </location>
</feature>